<proteinExistence type="predicted"/>
<dbReference type="Proteomes" id="UP000007819">
    <property type="component" value="Chromosome X"/>
</dbReference>
<feature type="region of interest" description="Disordered" evidence="1">
    <location>
        <begin position="1"/>
        <end position="64"/>
    </location>
</feature>
<feature type="compositionally biased region" description="Polar residues" evidence="1">
    <location>
        <begin position="52"/>
        <end position="64"/>
    </location>
</feature>
<evidence type="ECO:0000256" key="1">
    <source>
        <dbReference type="SAM" id="MobiDB-lite"/>
    </source>
</evidence>
<dbReference type="KEGG" id="api:100572193"/>
<accession>A0A8R1W746</accession>
<name>A0A8R1W746_ACYPI</name>
<organism evidence="2 3">
    <name type="scientific">Acyrthosiphon pisum</name>
    <name type="common">Pea aphid</name>
    <dbReference type="NCBI Taxonomy" id="7029"/>
    <lineage>
        <taxon>Eukaryota</taxon>
        <taxon>Metazoa</taxon>
        <taxon>Ecdysozoa</taxon>
        <taxon>Arthropoda</taxon>
        <taxon>Hexapoda</taxon>
        <taxon>Insecta</taxon>
        <taxon>Pterygota</taxon>
        <taxon>Neoptera</taxon>
        <taxon>Paraneoptera</taxon>
        <taxon>Hemiptera</taxon>
        <taxon>Sternorrhyncha</taxon>
        <taxon>Aphidomorpha</taxon>
        <taxon>Aphidoidea</taxon>
        <taxon>Aphididae</taxon>
        <taxon>Macrosiphini</taxon>
        <taxon>Acyrthosiphon</taxon>
    </lineage>
</organism>
<reference evidence="2" key="2">
    <citation type="submission" date="2022-06" db="UniProtKB">
        <authorList>
            <consortium name="EnsemblMetazoa"/>
        </authorList>
    </citation>
    <scope>IDENTIFICATION</scope>
</reference>
<dbReference type="OrthoDB" id="6130045at2759"/>
<keyword evidence="3" id="KW-1185">Reference proteome</keyword>
<evidence type="ECO:0000313" key="3">
    <source>
        <dbReference type="Proteomes" id="UP000007819"/>
    </source>
</evidence>
<dbReference type="GeneID" id="100572193"/>
<reference evidence="3" key="1">
    <citation type="submission" date="2010-06" db="EMBL/GenBank/DDBJ databases">
        <authorList>
            <person name="Jiang H."/>
            <person name="Abraham K."/>
            <person name="Ali S."/>
            <person name="Alsbrooks S.L."/>
            <person name="Anim B.N."/>
            <person name="Anosike U.S."/>
            <person name="Attaway T."/>
            <person name="Bandaranaike D.P."/>
            <person name="Battles P.K."/>
            <person name="Bell S.N."/>
            <person name="Bell A.V."/>
            <person name="Beltran B."/>
            <person name="Bickham C."/>
            <person name="Bustamante Y."/>
            <person name="Caleb T."/>
            <person name="Canada A."/>
            <person name="Cardenas V."/>
            <person name="Carter K."/>
            <person name="Chacko J."/>
            <person name="Chandrabose M.N."/>
            <person name="Chavez D."/>
            <person name="Chavez A."/>
            <person name="Chen L."/>
            <person name="Chu H.-S."/>
            <person name="Claassen K.J."/>
            <person name="Cockrell R."/>
            <person name="Collins M."/>
            <person name="Cooper J.A."/>
            <person name="Cree A."/>
            <person name="Curry S.M."/>
            <person name="Da Y."/>
            <person name="Dao M.D."/>
            <person name="Das B."/>
            <person name="Davila M.-L."/>
            <person name="Davy-Carroll L."/>
            <person name="Denson S."/>
            <person name="Dinh H."/>
            <person name="Ebong V.E."/>
            <person name="Edwards J.R."/>
            <person name="Egan A."/>
            <person name="El-Daye J."/>
            <person name="Escobedo L."/>
            <person name="Fernandez S."/>
            <person name="Fernando P.R."/>
            <person name="Flagg N."/>
            <person name="Forbes L.D."/>
            <person name="Fowler R.G."/>
            <person name="Fu Q."/>
            <person name="Gabisi R.A."/>
            <person name="Ganer J."/>
            <person name="Garbino Pronczuk A."/>
            <person name="Garcia R.M."/>
            <person name="Garner T."/>
            <person name="Garrett T.E."/>
            <person name="Gonzalez D.A."/>
            <person name="Hamid H."/>
            <person name="Hawkins E.S."/>
            <person name="Hirani K."/>
            <person name="Hogues M.E."/>
            <person name="Hollins B."/>
            <person name="Hsiao C.-H."/>
            <person name="Jabil R."/>
            <person name="James M.L."/>
            <person name="Jhangiani S.N."/>
            <person name="Johnson B."/>
            <person name="Johnson Q."/>
            <person name="Joshi V."/>
            <person name="Kalu J.B."/>
            <person name="Kam C."/>
            <person name="Kashfia A."/>
            <person name="Keebler J."/>
            <person name="Kisamo H."/>
            <person name="Kovar C.L."/>
            <person name="Lago L.A."/>
            <person name="Lai C.-Y."/>
            <person name="Laidlaw J."/>
            <person name="Lara F."/>
            <person name="Le T.-K."/>
            <person name="Lee S.L."/>
            <person name="Legall F.H."/>
            <person name="Lemon S.J."/>
            <person name="Lewis L.R."/>
            <person name="Li B."/>
            <person name="Liu Y."/>
            <person name="Liu Y.-S."/>
            <person name="Lopez J."/>
            <person name="Lozado R.J."/>
            <person name="Lu J."/>
            <person name="Madu R.C."/>
            <person name="Maheshwari M."/>
            <person name="Maheshwari R."/>
            <person name="Malloy K."/>
            <person name="Martinez E."/>
            <person name="Mathew T."/>
            <person name="Mercado I.C."/>
            <person name="Mercado C."/>
            <person name="Meyer B."/>
            <person name="Montgomery K."/>
            <person name="Morgan M.B."/>
            <person name="Munidasa M."/>
            <person name="Nazareth L.V."/>
            <person name="Nelson J."/>
            <person name="Ng B.M."/>
            <person name="Nguyen N.B."/>
            <person name="Nguyen P.Q."/>
            <person name="Nguyen T."/>
            <person name="Obregon M."/>
            <person name="Okwuonu G.O."/>
            <person name="Onwere C.G."/>
            <person name="Orozco G."/>
            <person name="Parra A."/>
            <person name="Patel S."/>
            <person name="Patil S."/>
            <person name="Perez A."/>
            <person name="Perez Y."/>
            <person name="Pham C."/>
            <person name="Primus E.L."/>
            <person name="Pu L.-L."/>
            <person name="Puazo M."/>
            <person name="Qin X."/>
            <person name="Quiroz J.B."/>
            <person name="Reese J."/>
            <person name="Richards S."/>
            <person name="Rives C.M."/>
            <person name="Robberts R."/>
            <person name="Ruiz S.J."/>
            <person name="Ruiz M.J."/>
            <person name="Santibanez J."/>
            <person name="Schneider B.W."/>
            <person name="Sisson I."/>
            <person name="Smith M."/>
            <person name="Sodergren E."/>
            <person name="Song X.-Z."/>
            <person name="Song B.B."/>
            <person name="Summersgill H."/>
            <person name="Thelus R."/>
            <person name="Thornton R.D."/>
            <person name="Trejos Z.Y."/>
            <person name="Usmani K."/>
            <person name="Vattathil S."/>
            <person name="Villasana D."/>
            <person name="Walker D.L."/>
            <person name="Wang S."/>
            <person name="Wang K."/>
            <person name="White C.S."/>
            <person name="Williams A.C."/>
            <person name="Williamson J."/>
            <person name="Wilson K."/>
            <person name="Woghiren I.O."/>
            <person name="Woodworth J.R."/>
            <person name="Worley K.C."/>
            <person name="Wright R.A."/>
            <person name="Wu W."/>
            <person name="Young L."/>
            <person name="Zhang L."/>
            <person name="Zhang J."/>
            <person name="Zhu Y."/>
            <person name="Muzny D.M."/>
            <person name="Weinstock G."/>
            <person name="Gibbs R.A."/>
        </authorList>
    </citation>
    <scope>NUCLEOTIDE SEQUENCE [LARGE SCALE GENOMIC DNA]</scope>
    <source>
        <strain evidence="3">LSR1</strain>
    </source>
</reference>
<evidence type="ECO:0000313" key="2">
    <source>
        <dbReference type="EnsemblMetazoa" id="XP_003247679.1"/>
    </source>
</evidence>
<dbReference type="AlphaFoldDB" id="A0A8R1W746"/>
<dbReference type="RefSeq" id="XP_003247679.1">
    <property type="nucleotide sequence ID" value="XM_003247631.3"/>
</dbReference>
<sequence length="350" mass="38021">MTSSDGGLQSCRRQDNRNSGGGGGQNLPIIMATGCRMPRSPSRDKDFASCAASRTSTGAHQQQQQPFATTAVVLNRVTSSYPEAFFKRMSQDITNSVWFEEENDLIKSCGALQSALGLSKSFSTSDIADATSMDAGCWMADSEDVRMPHSASELAINKLRINSDVLLMATTMQGRLGNTSRSLSTCVVVGDMASTSQLPSPSRYSSSLHNSYASSAFSPTDLVRSVNKKVRQNYIQRRLLITYKTLERLSLSEFNLDKSSSGGGADHVPDQLQLSDRNDATGAAIAAASGSSNYLSVPRTGKPLCPDDIAVCTDTIKRYQPKAFTRYDRNMFIVNWLDNIDPQNTTAEDQ</sequence>
<protein>
    <submittedName>
        <fullName evidence="2">Uncharacterized protein</fullName>
    </submittedName>
</protein>
<dbReference type="EnsemblMetazoa" id="XM_003247631.4">
    <property type="protein sequence ID" value="XP_003247679.1"/>
    <property type="gene ID" value="LOC100572193"/>
</dbReference>